<reference evidence="2 3" key="1">
    <citation type="submission" date="2011-11" db="EMBL/GenBank/DDBJ databases">
        <title>The Noncontiguous Finished sequence of Saccharomonospora cyanea NA-134.</title>
        <authorList>
            <consortium name="US DOE Joint Genome Institute"/>
            <person name="Lucas S."/>
            <person name="Han J."/>
            <person name="Lapidus A."/>
            <person name="Cheng J.-F."/>
            <person name="Goodwin L."/>
            <person name="Pitluck S."/>
            <person name="Peters L."/>
            <person name="Ovchinnikova G."/>
            <person name="Lu M."/>
            <person name="Detter J.C."/>
            <person name="Han C."/>
            <person name="Tapia R."/>
            <person name="Land M."/>
            <person name="Hauser L."/>
            <person name="Kyrpides N."/>
            <person name="Ivanova N."/>
            <person name="Pagani I."/>
            <person name="Brambilla E.-M."/>
            <person name="Klenk H.-P."/>
            <person name="Woyke T."/>
        </authorList>
    </citation>
    <scope>NUCLEOTIDE SEQUENCE [LARGE SCALE GENOMIC DNA]</scope>
    <source>
        <strain evidence="2 3">NA-134</strain>
    </source>
</reference>
<keyword evidence="1" id="KW-0472">Membrane</keyword>
<evidence type="ECO:0000256" key="1">
    <source>
        <dbReference type="SAM" id="Phobius"/>
    </source>
</evidence>
<evidence type="ECO:0000313" key="2">
    <source>
        <dbReference type="EMBL" id="EHR59466.1"/>
    </source>
</evidence>
<dbReference type="Proteomes" id="UP000002791">
    <property type="component" value="Chromosome"/>
</dbReference>
<dbReference type="EMBL" id="CM001440">
    <property type="protein sequence ID" value="EHR59466.1"/>
    <property type="molecule type" value="Genomic_DNA"/>
</dbReference>
<evidence type="ECO:0000313" key="3">
    <source>
        <dbReference type="Proteomes" id="UP000002791"/>
    </source>
</evidence>
<sequence length="56" mass="5846">MAPTAFSPRKMVGAGIVTVFSGLNTVGWLVRTRACIVESLGCSGRFALLAMTEVDG</sequence>
<proteinExistence type="predicted"/>
<feature type="transmembrane region" description="Helical" evidence="1">
    <location>
        <begin position="12"/>
        <end position="30"/>
    </location>
</feature>
<keyword evidence="1" id="KW-0812">Transmembrane</keyword>
<name>H5XGE7_9PSEU</name>
<accession>H5XGE7</accession>
<dbReference type="STRING" id="882082.SaccyDRAFT_0538"/>
<dbReference type="HOGENOM" id="CLU_3011624_0_0_11"/>
<protein>
    <submittedName>
        <fullName evidence="2">Uncharacterized protein</fullName>
    </submittedName>
</protein>
<gene>
    <name evidence="2" type="ORF">SaccyDRAFT_0538</name>
</gene>
<organism evidence="2 3">
    <name type="scientific">Saccharomonospora cyanea NA-134</name>
    <dbReference type="NCBI Taxonomy" id="882082"/>
    <lineage>
        <taxon>Bacteria</taxon>
        <taxon>Bacillati</taxon>
        <taxon>Actinomycetota</taxon>
        <taxon>Actinomycetes</taxon>
        <taxon>Pseudonocardiales</taxon>
        <taxon>Pseudonocardiaceae</taxon>
        <taxon>Saccharomonospora</taxon>
    </lineage>
</organism>
<keyword evidence="3" id="KW-1185">Reference proteome</keyword>
<keyword evidence="1" id="KW-1133">Transmembrane helix</keyword>
<dbReference type="AlphaFoldDB" id="H5XGE7"/>